<comment type="similarity">
    <text evidence="1">Belongs to the LOB domain-containing protein family.</text>
</comment>
<protein>
    <recommendedName>
        <fullName evidence="3">LOB domain-containing protein</fullName>
    </recommendedName>
</protein>
<proteinExistence type="inferred from homology"/>
<dbReference type="AlphaFoldDB" id="A0AAV8PPQ6"/>
<evidence type="ECO:0000313" key="4">
    <source>
        <dbReference type="EMBL" id="KAJ8458743.1"/>
    </source>
</evidence>
<dbReference type="PANTHER" id="PTHR31301">
    <property type="entry name" value="LOB DOMAIN-CONTAINING PROTEIN 4-RELATED"/>
    <property type="match status" value="1"/>
</dbReference>
<accession>A0AAV8PPQ6</accession>
<evidence type="ECO:0000259" key="3">
    <source>
        <dbReference type="PROSITE" id="PS50891"/>
    </source>
</evidence>
<feature type="coiled-coil region" evidence="2">
    <location>
        <begin position="94"/>
        <end position="121"/>
    </location>
</feature>
<dbReference type="PROSITE" id="PS50891">
    <property type="entry name" value="LOB"/>
    <property type="match status" value="1"/>
</dbReference>
<keyword evidence="2" id="KW-0175">Coiled coil</keyword>
<sequence length="188" mass="20245">MGSSSPPPAAGVVGPCAACKVLRRRCTDKCMLAPYFPPTDLRTFTNAHRVFGAGNITKLLQEIPQWQRQDAASSMVYEANARMRDPVYGCTGVVFQLQNQVSELQAQLALAQAAVANLHAENANLTALICERMSHALQETTAVTVDGTAATPYVFQNDSSTVTAATPYVLQNDSFFLDGSSVPGYIRE</sequence>
<feature type="domain" description="LOB" evidence="3">
    <location>
        <begin position="14"/>
        <end position="115"/>
    </location>
</feature>
<dbReference type="Pfam" id="PF03195">
    <property type="entry name" value="LOB"/>
    <property type="match status" value="1"/>
</dbReference>
<organism evidence="4 5">
    <name type="scientific">Ensete ventricosum</name>
    <name type="common">Abyssinian banana</name>
    <name type="synonym">Musa ensete</name>
    <dbReference type="NCBI Taxonomy" id="4639"/>
    <lineage>
        <taxon>Eukaryota</taxon>
        <taxon>Viridiplantae</taxon>
        <taxon>Streptophyta</taxon>
        <taxon>Embryophyta</taxon>
        <taxon>Tracheophyta</taxon>
        <taxon>Spermatophyta</taxon>
        <taxon>Magnoliopsida</taxon>
        <taxon>Liliopsida</taxon>
        <taxon>Zingiberales</taxon>
        <taxon>Musaceae</taxon>
        <taxon>Ensete</taxon>
    </lineage>
</organism>
<comment type="caution">
    <text evidence="4">The sequence shown here is derived from an EMBL/GenBank/DDBJ whole genome shotgun (WGS) entry which is preliminary data.</text>
</comment>
<dbReference type="PANTHER" id="PTHR31301:SF206">
    <property type="entry name" value="LOB DOMAIN-CONTAINING PROTEIN 1"/>
    <property type="match status" value="1"/>
</dbReference>
<dbReference type="EMBL" id="JAQQAF010000009">
    <property type="protein sequence ID" value="KAJ8458743.1"/>
    <property type="molecule type" value="Genomic_DNA"/>
</dbReference>
<evidence type="ECO:0000256" key="1">
    <source>
        <dbReference type="ARBA" id="ARBA00005474"/>
    </source>
</evidence>
<name>A0AAV8PPQ6_ENSVE</name>
<evidence type="ECO:0000256" key="2">
    <source>
        <dbReference type="SAM" id="Coils"/>
    </source>
</evidence>
<dbReference type="InterPro" id="IPR004883">
    <property type="entry name" value="LOB"/>
</dbReference>
<keyword evidence="5" id="KW-1185">Reference proteome</keyword>
<reference evidence="4 5" key="1">
    <citation type="submission" date="2022-12" db="EMBL/GenBank/DDBJ databases">
        <title>Chromosome-scale assembly of the Ensete ventricosum genome.</title>
        <authorList>
            <person name="Dussert Y."/>
            <person name="Stocks J."/>
            <person name="Wendawek A."/>
            <person name="Woldeyes F."/>
            <person name="Nichols R.A."/>
            <person name="Borrell J.S."/>
        </authorList>
    </citation>
    <scope>NUCLEOTIDE SEQUENCE [LARGE SCALE GENOMIC DNA]</scope>
    <source>
        <strain evidence="5">cv. Maze</strain>
        <tissue evidence="4">Seeds</tissue>
    </source>
</reference>
<gene>
    <name evidence="4" type="ORF">OPV22_031669</name>
</gene>
<dbReference type="Proteomes" id="UP001222027">
    <property type="component" value="Unassembled WGS sequence"/>
</dbReference>
<evidence type="ECO:0000313" key="5">
    <source>
        <dbReference type="Proteomes" id="UP001222027"/>
    </source>
</evidence>